<geneLocation type="plasmid" evidence="1">
    <name>pBC453</name>
</geneLocation>
<protein>
    <submittedName>
        <fullName evidence="1">Uncharacterized protein</fullName>
    </submittedName>
</protein>
<dbReference type="AlphaFoldDB" id="A0A250LLF8"/>
<dbReference type="EMBL" id="AP018360">
    <property type="protein sequence ID" value="BBA45382.1"/>
    <property type="molecule type" value="Genomic_DNA"/>
</dbReference>
<name>A0A250LLF8_9BURK</name>
<reference evidence="1" key="2">
    <citation type="journal article" date="2017" name="Genome Announc.">
        <title>High-Quality Draft Genome Sequence of Burkholderia contaminans CH-1, a Gram-Negative Bacterium That Metabolizes 2-Azahypoxanthine, a Plant Growth-Regulating Compound.</title>
        <authorList>
            <person name="Choi J.-H."/>
            <person name="Sugiura H."/>
            <person name="Moriuchi R."/>
            <person name="Kawagishi H."/>
            <person name="Dohra H."/>
        </authorList>
    </citation>
    <scope>NUCLEOTIDE SEQUENCE</scope>
    <source>
        <strain evidence="1">CH-1</strain>
        <plasmid evidence="1">pBC453</plasmid>
    </source>
</reference>
<reference evidence="1" key="1">
    <citation type="journal article" date="2016" name="Biosci. Biotechnol. Biochem.">
        <title>Bioconversion of AHX to AOH by resting cells of Burkholderia contaminans CH-1.</title>
        <authorList>
            <person name="Choi J.H."/>
            <person name="Kikuchi A."/>
            <person name="Pumkaeo P."/>
            <person name="Hirai H."/>
            <person name="Tokuyama S."/>
            <person name="Kawagishi H."/>
        </authorList>
    </citation>
    <scope>NUCLEOTIDE SEQUENCE</scope>
    <source>
        <strain evidence="1">CH-1</strain>
        <plasmid evidence="1">pBC453</plasmid>
    </source>
</reference>
<accession>A0A250LLF8</accession>
<organism evidence="1">
    <name type="scientific">Burkholderia contaminans</name>
    <dbReference type="NCBI Taxonomy" id="488447"/>
    <lineage>
        <taxon>Bacteria</taxon>
        <taxon>Pseudomonadati</taxon>
        <taxon>Pseudomonadota</taxon>
        <taxon>Betaproteobacteria</taxon>
        <taxon>Burkholderiales</taxon>
        <taxon>Burkholderiaceae</taxon>
        <taxon>Burkholderia</taxon>
        <taxon>Burkholderia cepacia complex</taxon>
    </lineage>
</organism>
<gene>
    <name evidence="1" type="ORF">BCCH1_78930</name>
</gene>
<proteinExistence type="predicted"/>
<dbReference type="RefSeq" id="WP_135370868.1">
    <property type="nucleotide sequence ID" value="NZ_AP018360.1"/>
</dbReference>
<keyword evidence="1" id="KW-0614">Plasmid</keyword>
<sequence length="76" mass="8350">MKIANAEGDPILSAWLPDALALLERAPKPTQDGTKTVYCVAIEGGSFGGVDWYHDAANRSDKHLDAYFGEVERPFR</sequence>
<evidence type="ECO:0000313" key="1">
    <source>
        <dbReference type="EMBL" id="BBA45382.1"/>
    </source>
</evidence>